<sequence length="716" mass="80006">MSEVSNATLFAESAATLLSTFGFDGLDLDDETVGAEFSADRTVNLLKSTRETLDSAGRTAALLTYDAYFYEGDTTVCAAEDTKDYMRCFPTGVLNYVDWVNIMAYNVNLDSVTAAEIYAAAESDTFAAWKTQLGGNFSMATLGICIGGGCAYGPGPNSTLNQRMESLLPPLGACTSVMEALPASAARFRLAFTNDRRTKELRWVLFSSTQRGAVGKLIFTLEKNATAHIKSVVVNTEFRGLGLARVLYLATLNTLEEFQVRELHLEAEEDSKRHGRLVGLYQGWGFMEKPDAKILVLYNGNECLRKVPMVSMFHPTTFYPIRPTETTWFCMMALQTSDGSCLVAEEDGAIEVSSSHNNCMWQTLLGPCGEVFLRSVHGKFLCVEKDGTILADRPLNSTWETFQAVPHHAENAMQNVGGIALRSFHGSYLCIDPLEKRVEVSDYPVPWDGGEIMSLVCNKEDPRPLFVKIMRKYQTRAFVKKQVAKYGDLEHAEMSVAEACKCVMELTGETERADSWVIKYMLATADAVKKDGHPDWLQLAVFLRALGMLFLCWTDDDNAVLRSISAQEWMDRNTTWVVGMPIPSSIEFPELNELNLDHSSAAKGSESMVDKHCGLEHVMLPWTSDEYLYRVLSGNKTTLPTEAFDVVRLWSFNTWHQQNNYEELCAPQDIDTKEWVNSITKVASVGDDVVQQVSVNDSLPYYLQLAEKYFSDILHW</sequence>
<dbReference type="InterPro" id="IPR000182">
    <property type="entry name" value="GNAT_dom"/>
</dbReference>
<dbReference type="GO" id="GO:0005737">
    <property type="term" value="C:cytoplasm"/>
    <property type="evidence" value="ECO:0007669"/>
    <property type="project" value="UniProtKB-SubCell"/>
</dbReference>
<evidence type="ECO:0000313" key="21">
    <source>
        <dbReference type="Proteomes" id="UP000285624"/>
    </source>
</evidence>
<organism evidence="20 21">
    <name type="scientific">Phytophthora kernoviae</name>
    <dbReference type="NCBI Taxonomy" id="325452"/>
    <lineage>
        <taxon>Eukaryota</taxon>
        <taxon>Sar</taxon>
        <taxon>Stramenopiles</taxon>
        <taxon>Oomycota</taxon>
        <taxon>Peronosporomycetes</taxon>
        <taxon>Peronosporales</taxon>
        <taxon>Peronosporaceae</taxon>
        <taxon>Phytophthora</taxon>
    </lineage>
</organism>
<evidence type="ECO:0000256" key="8">
    <source>
        <dbReference type="ARBA" id="ARBA00022723"/>
    </source>
</evidence>
<evidence type="ECO:0000256" key="14">
    <source>
        <dbReference type="ARBA" id="ARBA00048271"/>
    </source>
</evidence>
<evidence type="ECO:0000256" key="11">
    <source>
        <dbReference type="ARBA" id="ARBA00023004"/>
    </source>
</evidence>
<evidence type="ECO:0000256" key="13">
    <source>
        <dbReference type="ARBA" id="ARBA00029668"/>
    </source>
</evidence>
<evidence type="ECO:0000256" key="7">
    <source>
        <dbReference type="ARBA" id="ARBA00022490"/>
    </source>
</evidence>
<comment type="similarity">
    <text evidence="4">Belongs to the myo-inositol oxygenase family.</text>
</comment>
<feature type="domain" description="N-acetyltransferase" evidence="16">
    <location>
        <begin position="166"/>
        <end position="317"/>
    </location>
</feature>
<dbReference type="EMBL" id="JPWU03000058">
    <property type="protein sequence ID" value="KAG2528631.1"/>
    <property type="molecule type" value="Genomic_DNA"/>
</dbReference>
<evidence type="ECO:0000256" key="2">
    <source>
        <dbReference type="ARBA" id="ARBA00004496"/>
    </source>
</evidence>
<dbReference type="InterPro" id="IPR016181">
    <property type="entry name" value="Acyl_CoA_acyltransferase"/>
</dbReference>
<feature type="domain" description="GH18" evidence="17">
    <location>
        <begin position="1"/>
        <end position="170"/>
    </location>
</feature>
<dbReference type="Gene3D" id="3.40.630.30">
    <property type="match status" value="1"/>
</dbReference>
<dbReference type="Proteomes" id="UP000792063">
    <property type="component" value="Unassembled WGS sequence"/>
</dbReference>
<reference evidence="18" key="1">
    <citation type="journal article" date="2015" name="Genom Data">
        <title>Genome sequences of six Phytophthora species associated with forests in New Zealand.</title>
        <authorList>
            <person name="Studholme D.J."/>
            <person name="McDougal R.L."/>
            <person name="Sambles C."/>
            <person name="Hansen E."/>
            <person name="Hardy G."/>
            <person name="Grant M."/>
            <person name="Ganley R.J."/>
            <person name="Williams N.M."/>
        </authorList>
    </citation>
    <scope>NUCLEOTIDE SEQUENCE</scope>
    <source>
        <strain evidence="18">NZFS 3630</strain>
    </source>
</reference>
<dbReference type="InterPro" id="IPR001223">
    <property type="entry name" value="Glyco_hydro18_cat"/>
</dbReference>
<evidence type="ECO:0000256" key="4">
    <source>
        <dbReference type="ARBA" id="ARBA00005286"/>
    </source>
</evidence>
<dbReference type="PANTHER" id="PTHR12588:SF0">
    <property type="entry name" value="INOSITOL OXYGENASE"/>
    <property type="match status" value="1"/>
</dbReference>
<evidence type="ECO:0000259" key="17">
    <source>
        <dbReference type="PROSITE" id="PS51910"/>
    </source>
</evidence>
<gene>
    <name evidence="19" type="ORF">BBI17_003571</name>
    <name evidence="20" type="ORF">BBO99_00003541</name>
    <name evidence="18" type="ORF">JM18_003219</name>
</gene>
<dbReference type="EC" id="1.13.99.1" evidence="5"/>
<evidence type="ECO:0000256" key="15">
    <source>
        <dbReference type="RuleBase" id="RU000489"/>
    </source>
</evidence>
<dbReference type="SUPFAM" id="SSF50405">
    <property type="entry name" value="Actin-crosslinking proteins"/>
    <property type="match status" value="1"/>
</dbReference>
<protein>
    <recommendedName>
        <fullName evidence="6">Inositol oxygenase</fullName>
        <ecNumber evidence="5">1.13.99.1</ecNumber>
    </recommendedName>
    <alternativeName>
        <fullName evidence="13">Myo-inositol oxygenase</fullName>
    </alternativeName>
</protein>
<evidence type="ECO:0000256" key="3">
    <source>
        <dbReference type="ARBA" id="ARBA00005167"/>
    </source>
</evidence>
<keyword evidence="12 15" id="KW-0326">Glycosidase</keyword>
<dbReference type="InterPro" id="IPR007828">
    <property type="entry name" value="Inositol_oxygenase"/>
</dbReference>
<dbReference type="STRING" id="325452.A0A3R7J8W7"/>
<evidence type="ECO:0000313" key="19">
    <source>
        <dbReference type="EMBL" id="RLN15130.1"/>
    </source>
</evidence>
<name>A0A3R7J8W7_9STRA</name>
<dbReference type="PANTHER" id="PTHR12588">
    <property type="entry name" value="MYOINOSITOL OXYGENASE"/>
    <property type="match status" value="1"/>
</dbReference>
<dbReference type="InterPro" id="IPR008999">
    <property type="entry name" value="Actin-crosslinking"/>
</dbReference>
<dbReference type="SUPFAM" id="SSF55729">
    <property type="entry name" value="Acyl-CoA N-acyltransferases (Nat)"/>
    <property type="match status" value="1"/>
</dbReference>
<dbReference type="Pfam" id="PF00583">
    <property type="entry name" value="Acetyltransf_1"/>
    <property type="match status" value="1"/>
</dbReference>
<comment type="pathway">
    <text evidence="3">Polyol metabolism; myo-inositol degradation into D-glucuronate; D-glucuronate from myo-inositol: step 1/1.</text>
</comment>
<dbReference type="SUPFAM" id="SSF109604">
    <property type="entry name" value="HD-domain/PDEase-like"/>
    <property type="match status" value="1"/>
</dbReference>
<keyword evidence="10" id="KW-0560">Oxidoreductase</keyword>
<dbReference type="PROSITE" id="PS01095">
    <property type="entry name" value="GH18_1"/>
    <property type="match status" value="1"/>
</dbReference>
<evidence type="ECO:0000256" key="9">
    <source>
        <dbReference type="ARBA" id="ARBA00022801"/>
    </source>
</evidence>
<evidence type="ECO:0000256" key="12">
    <source>
        <dbReference type="ARBA" id="ARBA00023295"/>
    </source>
</evidence>
<dbReference type="Pfam" id="PF00704">
    <property type="entry name" value="Glyco_hydro_18"/>
    <property type="match status" value="1"/>
</dbReference>
<reference evidence="18" key="3">
    <citation type="submission" date="2020-06" db="EMBL/GenBank/DDBJ databases">
        <authorList>
            <person name="Studholme D.J."/>
        </authorList>
    </citation>
    <scope>NUCLEOTIDE SEQUENCE</scope>
    <source>
        <strain evidence="18">NZFS 3630</strain>
    </source>
</reference>
<dbReference type="InterPro" id="IPR001579">
    <property type="entry name" value="Glyco_hydro_18_chit_AS"/>
</dbReference>
<proteinExistence type="inferred from homology"/>
<dbReference type="InterPro" id="IPR017853">
    <property type="entry name" value="GH"/>
</dbReference>
<keyword evidence="21" id="KW-1185">Reference proteome</keyword>
<dbReference type="GO" id="GO:0005975">
    <property type="term" value="P:carbohydrate metabolic process"/>
    <property type="evidence" value="ECO:0007669"/>
    <property type="project" value="InterPro"/>
</dbReference>
<evidence type="ECO:0000313" key="20">
    <source>
        <dbReference type="EMBL" id="RLN81632.1"/>
    </source>
</evidence>
<reference evidence="21 22" key="2">
    <citation type="submission" date="2018-07" db="EMBL/GenBank/DDBJ databases">
        <title>Genome sequencing of oomycete isolates from Chile give support for New Zealand origin for Phytophthora kernoviae and make available the first Nothophytophthora sp. genome.</title>
        <authorList>
            <person name="Studholme D.J."/>
            <person name="Sanfuentes E."/>
            <person name="Panda P."/>
            <person name="Hill R."/>
            <person name="Sambles C."/>
            <person name="Grant M."/>
            <person name="Williams N.M."/>
            <person name="Mcdougal R.L."/>
        </authorList>
    </citation>
    <scope>NUCLEOTIDE SEQUENCE [LARGE SCALE GENOMIC DNA]</scope>
    <source>
        <strain evidence="19">Chile2</strain>
        <strain evidence="20">Chile4</strain>
    </source>
</reference>
<evidence type="ECO:0000256" key="1">
    <source>
        <dbReference type="ARBA" id="ARBA00001962"/>
    </source>
</evidence>
<accession>A0A3R7J8W7</accession>
<comment type="caution">
    <text evidence="20">The sequence shown here is derived from an EMBL/GenBank/DDBJ whole genome shotgun (WGS) entry which is preliminary data.</text>
</comment>
<dbReference type="EMBL" id="MBDN02000073">
    <property type="protein sequence ID" value="RLN81632.1"/>
    <property type="molecule type" value="Genomic_DNA"/>
</dbReference>
<dbReference type="PROSITE" id="PS51186">
    <property type="entry name" value="GNAT"/>
    <property type="match status" value="1"/>
</dbReference>
<dbReference type="Proteomes" id="UP000285883">
    <property type="component" value="Unassembled WGS sequence"/>
</dbReference>
<dbReference type="Gene3D" id="3.20.20.80">
    <property type="entry name" value="Glycosidases"/>
    <property type="match status" value="1"/>
</dbReference>
<dbReference type="CDD" id="cd00257">
    <property type="entry name" value="beta-trefoil_FSCN-like"/>
    <property type="match status" value="1"/>
</dbReference>
<dbReference type="EMBL" id="MAYM02001493">
    <property type="protein sequence ID" value="RLN15130.1"/>
    <property type="molecule type" value="Genomic_DNA"/>
</dbReference>
<evidence type="ECO:0000256" key="5">
    <source>
        <dbReference type="ARBA" id="ARBA00011919"/>
    </source>
</evidence>
<comment type="subcellular location">
    <subcellularLocation>
        <location evidence="2">Cytoplasm</location>
    </subcellularLocation>
</comment>
<evidence type="ECO:0000313" key="22">
    <source>
        <dbReference type="Proteomes" id="UP000285883"/>
    </source>
</evidence>
<dbReference type="GO" id="GO:0016747">
    <property type="term" value="F:acyltransferase activity, transferring groups other than amino-acyl groups"/>
    <property type="evidence" value="ECO:0007669"/>
    <property type="project" value="InterPro"/>
</dbReference>
<keyword evidence="7" id="KW-0963">Cytoplasm</keyword>
<comment type="catalytic activity">
    <reaction evidence="14">
        <text>myo-inositol + O2 = D-glucuronate + H2O + H(+)</text>
        <dbReference type="Rhea" id="RHEA:23696"/>
        <dbReference type="ChEBI" id="CHEBI:15377"/>
        <dbReference type="ChEBI" id="CHEBI:15378"/>
        <dbReference type="ChEBI" id="CHEBI:15379"/>
        <dbReference type="ChEBI" id="CHEBI:17268"/>
        <dbReference type="ChEBI" id="CHEBI:58720"/>
        <dbReference type="EC" id="1.13.99.1"/>
    </reaction>
</comment>
<keyword evidence="11" id="KW-0408">Iron</keyword>
<evidence type="ECO:0000259" key="16">
    <source>
        <dbReference type="PROSITE" id="PS51186"/>
    </source>
</evidence>
<evidence type="ECO:0000256" key="10">
    <source>
        <dbReference type="ARBA" id="ARBA00023002"/>
    </source>
</evidence>
<dbReference type="GO" id="GO:0005506">
    <property type="term" value="F:iron ion binding"/>
    <property type="evidence" value="ECO:0007669"/>
    <property type="project" value="InterPro"/>
</dbReference>
<dbReference type="GO" id="GO:0019310">
    <property type="term" value="P:inositol catabolic process"/>
    <property type="evidence" value="ECO:0007669"/>
    <property type="project" value="InterPro"/>
</dbReference>
<comment type="cofactor">
    <cofactor evidence="1">
        <name>Fe cation</name>
        <dbReference type="ChEBI" id="CHEBI:24875"/>
    </cofactor>
</comment>
<dbReference type="AlphaFoldDB" id="A0A3R7J8W7"/>
<dbReference type="PROSITE" id="PS51910">
    <property type="entry name" value="GH18_2"/>
    <property type="match status" value="1"/>
</dbReference>
<dbReference type="GO" id="GO:0004553">
    <property type="term" value="F:hydrolase activity, hydrolyzing O-glycosyl compounds"/>
    <property type="evidence" value="ECO:0007669"/>
    <property type="project" value="InterPro"/>
</dbReference>
<dbReference type="UniPathway" id="UPA00111">
    <property type="reaction ID" value="UER00527"/>
</dbReference>
<dbReference type="Proteomes" id="UP000285624">
    <property type="component" value="Unassembled WGS sequence"/>
</dbReference>
<dbReference type="SUPFAM" id="SSF51445">
    <property type="entry name" value="(Trans)glycosidases"/>
    <property type="match status" value="1"/>
</dbReference>
<dbReference type="Pfam" id="PF05153">
    <property type="entry name" value="MIOX"/>
    <property type="match status" value="1"/>
</dbReference>
<keyword evidence="9 15" id="KW-0378">Hydrolase</keyword>
<keyword evidence="8" id="KW-0479">Metal-binding</keyword>
<evidence type="ECO:0000256" key="6">
    <source>
        <dbReference type="ARBA" id="ARBA00019269"/>
    </source>
</evidence>
<evidence type="ECO:0000313" key="18">
    <source>
        <dbReference type="EMBL" id="KAG2528631.1"/>
    </source>
</evidence>
<dbReference type="GO" id="GO:0050113">
    <property type="term" value="F:inositol oxygenase activity"/>
    <property type="evidence" value="ECO:0007669"/>
    <property type="project" value="UniProtKB-EC"/>
</dbReference>
<dbReference type="Gene3D" id="2.80.10.50">
    <property type="match status" value="1"/>
</dbReference>